<evidence type="ECO:0000313" key="3">
    <source>
        <dbReference type="Proteomes" id="UP000554235"/>
    </source>
</evidence>
<accession>A0A8H4PDC3</accession>
<reference evidence="2 3" key="1">
    <citation type="submission" date="2020-01" db="EMBL/GenBank/DDBJ databases">
        <title>Identification and distribution of gene clusters putatively required for synthesis of sphingolipid metabolism inhibitors in phylogenetically diverse species of the filamentous fungus Fusarium.</title>
        <authorList>
            <person name="Kim H.-S."/>
            <person name="Busman M."/>
            <person name="Brown D.W."/>
            <person name="Divon H."/>
            <person name="Uhlig S."/>
            <person name="Proctor R.H."/>
        </authorList>
    </citation>
    <scope>NUCLEOTIDE SEQUENCE [LARGE SCALE GENOMIC DNA]</scope>
    <source>
        <strain evidence="2 3">NRRL 20459</strain>
    </source>
</reference>
<evidence type="ECO:0000313" key="2">
    <source>
        <dbReference type="EMBL" id="KAF4471404.1"/>
    </source>
</evidence>
<comment type="caution">
    <text evidence="2">The sequence shown here is derived from an EMBL/GenBank/DDBJ whole genome shotgun (WGS) entry which is preliminary data.</text>
</comment>
<evidence type="ECO:0000256" key="1">
    <source>
        <dbReference type="SAM" id="MobiDB-lite"/>
    </source>
</evidence>
<dbReference type="AlphaFoldDB" id="A0A8H4PDC3"/>
<gene>
    <name evidence="2" type="ORF">FALBO_1688</name>
</gene>
<keyword evidence="3" id="KW-1185">Reference proteome</keyword>
<organism evidence="2 3">
    <name type="scientific">Fusarium albosuccineum</name>
    <dbReference type="NCBI Taxonomy" id="1237068"/>
    <lineage>
        <taxon>Eukaryota</taxon>
        <taxon>Fungi</taxon>
        <taxon>Dikarya</taxon>
        <taxon>Ascomycota</taxon>
        <taxon>Pezizomycotina</taxon>
        <taxon>Sordariomycetes</taxon>
        <taxon>Hypocreomycetidae</taxon>
        <taxon>Hypocreales</taxon>
        <taxon>Nectriaceae</taxon>
        <taxon>Fusarium</taxon>
        <taxon>Fusarium decemcellulare species complex</taxon>
    </lineage>
</organism>
<name>A0A8H4PDC3_9HYPO</name>
<sequence length="714" mass="80194">MSHHCILCRDQLYRGPLSFSSTAELPSEAWETDVLGFHNLDPKGSSLRISATQVSLRGGLNDGSRDYYFLSSPRLDNRGVRLKKPVFFAHVYCWRVARQRSNLSHTQAFKLGQQTQHMLPPECWKVREASDSIFRIPEEHRRMKASAGRKAGESSETLFTSPDPLQNSSDMSELAKLLFRCAQLPAELHRDIIQNLPHSLVRCLISASHTADSLAVLMDPQRDAFSTSMEPLKISSQPQGSKSWLCAPLVSLFGHTYLRNLKVICDVDQDNGSEPAIPIENKAVIGVRFVLALHGLSAISIIYEGGESSPWLGDWDDGWYGSVYGPGLESLWVTRDDLKVTKVSFDGPGQGDNPTWPTRALWDFEPKFKRHDTIQIADTLDRTRTMSSYPEYRMCHYLPLEINGQYATGLQVYISPAVILGGLTVFHGDSGPEFTVGWRRGDSYYFQFKPGERITFMALLASDTNPETMYFSPGLLIQTSLGRSSFFGAPMLMRRQLVLTSSWSFITPDNSGYVTGLVVDVFGMYCNQLRSIGATIRPSRRVPYQPIWTVPDRRFLSRLFEKCDRGGFTTARLSQVYKLEVQRTLGEATGMLVHHHDGIVETLGTWAVSNIDVVEIYNSIDGGSLDAVSFHYRMNKDVWNGNRIANITVGEPAEEDEKIFTWKTNQDQDICWCFCSGNSTVMPWAGVDVPVITPLGTDSWEVHEIISPGQEQRV</sequence>
<proteinExistence type="predicted"/>
<protein>
    <submittedName>
        <fullName evidence="2">Uncharacterized protein</fullName>
    </submittedName>
</protein>
<feature type="compositionally biased region" description="Polar residues" evidence="1">
    <location>
        <begin position="154"/>
        <end position="165"/>
    </location>
</feature>
<dbReference type="OrthoDB" id="5202664at2759"/>
<feature type="region of interest" description="Disordered" evidence="1">
    <location>
        <begin position="146"/>
        <end position="165"/>
    </location>
</feature>
<dbReference type="Proteomes" id="UP000554235">
    <property type="component" value="Unassembled WGS sequence"/>
</dbReference>
<dbReference type="EMBL" id="JAADYS010000209">
    <property type="protein sequence ID" value="KAF4471404.1"/>
    <property type="molecule type" value="Genomic_DNA"/>
</dbReference>